<dbReference type="SMART" id="SM00388">
    <property type="entry name" value="HisKA"/>
    <property type="match status" value="1"/>
</dbReference>
<dbReference type="Proteomes" id="UP000264217">
    <property type="component" value="Unassembled WGS sequence"/>
</dbReference>
<dbReference type="SMART" id="SM00387">
    <property type="entry name" value="HATPase_c"/>
    <property type="match status" value="1"/>
</dbReference>
<proteinExistence type="predicted"/>
<dbReference type="EMBL" id="QWDC01000003">
    <property type="protein sequence ID" value="RFZ90764.1"/>
    <property type="molecule type" value="Genomic_DNA"/>
</dbReference>
<organism evidence="5 6">
    <name type="scientific">Mucilaginibacter conchicola</name>
    <dbReference type="NCBI Taxonomy" id="2303333"/>
    <lineage>
        <taxon>Bacteria</taxon>
        <taxon>Pseudomonadati</taxon>
        <taxon>Bacteroidota</taxon>
        <taxon>Sphingobacteriia</taxon>
        <taxon>Sphingobacteriales</taxon>
        <taxon>Sphingobacteriaceae</taxon>
        <taxon>Mucilaginibacter</taxon>
    </lineage>
</organism>
<dbReference type="GO" id="GO:0000155">
    <property type="term" value="F:phosphorelay sensor kinase activity"/>
    <property type="evidence" value="ECO:0007669"/>
    <property type="project" value="InterPro"/>
</dbReference>
<dbReference type="InterPro" id="IPR036097">
    <property type="entry name" value="HisK_dim/P_sf"/>
</dbReference>
<dbReference type="InterPro" id="IPR036890">
    <property type="entry name" value="HATPase_C_sf"/>
</dbReference>
<evidence type="ECO:0000256" key="3">
    <source>
        <dbReference type="ARBA" id="ARBA00022553"/>
    </source>
</evidence>
<evidence type="ECO:0000256" key="1">
    <source>
        <dbReference type="ARBA" id="ARBA00000085"/>
    </source>
</evidence>
<gene>
    <name evidence="5" type="ORF">D0C36_17570</name>
</gene>
<keyword evidence="6" id="KW-1185">Reference proteome</keyword>
<dbReference type="RefSeq" id="WP_117392969.1">
    <property type="nucleotide sequence ID" value="NZ_QWDC01000003.1"/>
</dbReference>
<keyword evidence="3" id="KW-0597">Phosphoprotein</keyword>
<dbReference type="Gene3D" id="3.30.450.40">
    <property type="match status" value="1"/>
</dbReference>
<accession>A0A372NP99</accession>
<dbReference type="AlphaFoldDB" id="A0A372NP99"/>
<dbReference type="SMART" id="SM00065">
    <property type="entry name" value="GAF"/>
    <property type="match status" value="1"/>
</dbReference>
<dbReference type="Gene3D" id="3.30.565.10">
    <property type="entry name" value="Histidine kinase-like ATPase, C-terminal domain"/>
    <property type="match status" value="1"/>
</dbReference>
<dbReference type="EC" id="2.7.13.3" evidence="2"/>
<dbReference type="InterPro" id="IPR004358">
    <property type="entry name" value="Sig_transdc_His_kin-like_C"/>
</dbReference>
<dbReference type="CDD" id="cd00082">
    <property type="entry name" value="HisKA"/>
    <property type="match status" value="1"/>
</dbReference>
<comment type="caution">
    <text evidence="5">The sequence shown here is derived from an EMBL/GenBank/DDBJ whole genome shotgun (WGS) entry which is preliminary data.</text>
</comment>
<evidence type="ECO:0000313" key="6">
    <source>
        <dbReference type="Proteomes" id="UP000264217"/>
    </source>
</evidence>
<feature type="domain" description="Histidine kinase" evidence="4">
    <location>
        <begin position="166"/>
        <end position="380"/>
    </location>
</feature>
<dbReference type="PROSITE" id="PS50109">
    <property type="entry name" value="HIS_KIN"/>
    <property type="match status" value="1"/>
</dbReference>
<dbReference type="SUPFAM" id="SSF55781">
    <property type="entry name" value="GAF domain-like"/>
    <property type="match status" value="1"/>
</dbReference>
<evidence type="ECO:0000256" key="2">
    <source>
        <dbReference type="ARBA" id="ARBA00012438"/>
    </source>
</evidence>
<dbReference type="SUPFAM" id="SSF47384">
    <property type="entry name" value="Homodimeric domain of signal transducing histidine kinase"/>
    <property type="match status" value="1"/>
</dbReference>
<dbReference type="SUPFAM" id="SSF55874">
    <property type="entry name" value="ATPase domain of HSP90 chaperone/DNA topoisomerase II/histidine kinase"/>
    <property type="match status" value="1"/>
</dbReference>
<protein>
    <recommendedName>
        <fullName evidence="2">histidine kinase</fullName>
        <ecNumber evidence="2">2.7.13.3</ecNumber>
    </recommendedName>
</protein>
<name>A0A372NP99_9SPHI</name>
<dbReference type="InterPro" id="IPR005467">
    <property type="entry name" value="His_kinase_dom"/>
</dbReference>
<dbReference type="InterPro" id="IPR003661">
    <property type="entry name" value="HisK_dim/P_dom"/>
</dbReference>
<dbReference type="Gene3D" id="1.10.287.130">
    <property type="match status" value="1"/>
</dbReference>
<dbReference type="OrthoDB" id="9811889at2"/>
<dbReference type="PRINTS" id="PR00344">
    <property type="entry name" value="BCTRLSENSOR"/>
</dbReference>
<sequence length="385" mass="42304">MDTEADAAFDELTALASEIAQTPIALVTLLDGSRQWFKSAHGTDFTETPREHAFCAHTIVDQSQPLVVNDARKDDRFKNNPLVTGDTQVIFYAGVPLVNDEGFALGSLCVIDHEPKQLTETQLKALNTLGRQVLTQMELRRKIAQLERSNEALTEANTFIQKFAHMAAHDIKNPMSSILLTAQALEARLKNIGDEKSTALALMVSKAAKRLINLLNEMLDYSKEPSMLLMNQQDICVSTLLKNIVDLSEFPANIDIRIPEGTHIISTSGVALEQIFMNLLNNAVRYNDKDRGQIKVSFTDAGEHHSFTVTDNGVGIANKDIDRIFEKAVTLSTVDCFNKPGKGLGLYTVKLLVEKLQGTISVQSNLGEGSAFTFTIKKDVAVDAA</sequence>
<dbReference type="Pfam" id="PF02518">
    <property type="entry name" value="HATPase_c"/>
    <property type="match status" value="1"/>
</dbReference>
<dbReference type="InterPro" id="IPR003018">
    <property type="entry name" value="GAF"/>
</dbReference>
<dbReference type="PANTHER" id="PTHR43102:SF2">
    <property type="entry name" value="GAF DOMAIN-CONTAINING PROTEIN"/>
    <property type="match status" value="1"/>
</dbReference>
<dbReference type="Pfam" id="PF01590">
    <property type="entry name" value="GAF"/>
    <property type="match status" value="1"/>
</dbReference>
<dbReference type="Pfam" id="PF00512">
    <property type="entry name" value="HisKA"/>
    <property type="match status" value="1"/>
</dbReference>
<dbReference type="InterPro" id="IPR003594">
    <property type="entry name" value="HATPase_dom"/>
</dbReference>
<dbReference type="InterPro" id="IPR029016">
    <property type="entry name" value="GAF-like_dom_sf"/>
</dbReference>
<evidence type="ECO:0000313" key="5">
    <source>
        <dbReference type="EMBL" id="RFZ90764.1"/>
    </source>
</evidence>
<reference evidence="5 6" key="1">
    <citation type="submission" date="2018-08" db="EMBL/GenBank/DDBJ databases">
        <title>Mucilaginibacter sp. MYSH2.</title>
        <authorList>
            <person name="Seo T."/>
        </authorList>
    </citation>
    <scope>NUCLEOTIDE SEQUENCE [LARGE SCALE GENOMIC DNA]</scope>
    <source>
        <strain evidence="5 6">MYSH2</strain>
    </source>
</reference>
<dbReference type="CDD" id="cd00075">
    <property type="entry name" value="HATPase"/>
    <property type="match status" value="1"/>
</dbReference>
<dbReference type="PANTHER" id="PTHR43102">
    <property type="entry name" value="SLR1143 PROTEIN"/>
    <property type="match status" value="1"/>
</dbReference>
<comment type="catalytic activity">
    <reaction evidence="1">
        <text>ATP + protein L-histidine = ADP + protein N-phospho-L-histidine.</text>
        <dbReference type="EC" id="2.7.13.3"/>
    </reaction>
</comment>
<evidence type="ECO:0000259" key="4">
    <source>
        <dbReference type="PROSITE" id="PS50109"/>
    </source>
</evidence>